<protein>
    <submittedName>
        <fullName evidence="1">Uncharacterized protein</fullName>
    </submittedName>
</protein>
<name>A0A1I3S7U2_9BACT</name>
<dbReference type="EMBL" id="FORX01000004">
    <property type="protein sequence ID" value="SFJ54903.1"/>
    <property type="molecule type" value="Genomic_DNA"/>
</dbReference>
<gene>
    <name evidence="1" type="ORF">SAMN04488082_10464</name>
</gene>
<dbReference type="OrthoDB" id="5460574at2"/>
<dbReference type="AlphaFoldDB" id="A0A1I3S7U2"/>
<accession>A0A1I3S7U2</accession>
<keyword evidence="2" id="KW-1185">Reference proteome</keyword>
<reference evidence="2" key="1">
    <citation type="submission" date="2016-10" db="EMBL/GenBank/DDBJ databases">
        <authorList>
            <person name="Varghese N."/>
            <person name="Submissions S."/>
        </authorList>
    </citation>
    <scope>NUCLEOTIDE SEQUENCE [LARGE SCALE GENOMIC DNA]</scope>
    <source>
        <strain evidence="2">DSM 5918</strain>
    </source>
</reference>
<dbReference type="Proteomes" id="UP000198635">
    <property type="component" value="Unassembled WGS sequence"/>
</dbReference>
<organism evidence="1 2">
    <name type="scientific">Desulfomicrobium apsheronum</name>
    <dbReference type="NCBI Taxonomy" id="52560"/>
    <lineage>
        <taxon>Bacteria</taxon>
        <taxon>Pseudomonadati</taxon>
        <taxon>Thermodesulfobacteriota</taxon>
        <taxon>Desulfovibrionia</taxon>
        <taxon>Desulfovibrionales</taxon>
        <taxon>Desulfomicrobiaceae</taxon>
        <taxon>Desulfomicrobium</taxon>
    </lineage>
</organism>
<sequence length="69" mass="8147">MLSEKFLNEFEEYLTSGQLEEDYGYSAEDRKIEILEYLERFMDLAEEVDKVATRLLMPHLSEVMPPKGE</sequence>
<evidence type="ECO:0000313" key="1">
    <source>
        <dbReference type="EMBL" id="SFJ54903.1"/>
    </source>
</evidence>
<evidence type="ECO:0000313" key="2">
    <source>
        <dbReference type="Proteomes" id="UP000198635"/>
    </source>
</evidence>
<dbReference type="RefSeq" id="WP_092191288.1">
    <property type="nucleotide sequence ID" value="NZ_FORX01000004.1"/>
</dbReference>
<proteinExistence type="predicted"/>